<comment type="function">
    <text evidence="6 7">Catalyzes the conversion of (8S)-3',8-cyclo-7,8-dihydroguanosine 5'-triphosphate to cyclic pyranopterin monophosphate (cPMP).</text>
</comment>
<evidence type="ECO:0000256" key="1">
    <source>
        <dbReference type="ARBA" id="ARBA00001637"/>
    </source>
</evidence>
<reference evidence="9" key="2">
    <citation type="submission" date="2020-09" db="EMBL/GenBank/DDBJ databases">
        <authorList>
            <person name="Sun Q."/>
            <person name="Kim S."/>
        </authorList>
    </citation>
    <scope>NUCLEOTIDE SEQUENCE</scope>
    <source>
        <strain evidence="9">KCTC 23732</strain>
    </source>
</reference>
<evidence type="ECO:0000256" key="4">
    <source>
        <dbReference type="ARBA" id="ARBA00023150"/>
    </source>
</evidence>
<dbReference type="InterPro" id="IPR023045">
    <property type="entry name" value="MoaC"/>
</dbReference>
<reference evidence="9" key="1">
    <citation type="journal article" date="2014" name="Int. J. Syst. Evol. Microbiol.">
        <title>Complete genome sequence of Corynebacterium casei LMG S-19264T (=DSM 44701T), isolated from a smear-ripened cheese.</title>
        <authorList>
            <consortium name="US DOE Joint Genome Institute (JGI-PGF)"/>
            <person name="Walter F."/>
            <person name="Albersmeier A."/>
            <person name="Kalinowski J."/>
            <person name="Ruckert C."/>
        </authorList>
    </citation>
    <scope>NUCLEOTIDE SEQUENCE</scope>
    <source>
        <strain evidence="9">KCTC 23732</strain>
    </source>
</reference>
<dbReference type="PANTHER" id="PTHR22960:SF29">
    <property type="entry name" value="CYCLIC PYRANOPTERIN MONOPHOSPHATE SYNTHASE"/>
    <property type="match status" value="1"/>
</dbReference>
<comment type="pathway">
    <text evidence="2 7">Cofactor biosynthesis; molybdopterin biosynthesis.</text>
</comment>
<gene>
    <name evidence="7 9" type="primary">moaC</name>
    <name evidence="9" type="ORF">GCM10011450_21440</name>
</gene>
<evidence type="ECO:0000259" key="8">
    <source>
        <dbReference type="Pfam" id="PF01967"/>
    </source>
</evidence>
<dbReference type="PANTHER" id="PTHR22960">
    <property type="entry name" value="MOLYBDOPTERIN COFACTOR SYNTHESIS PROTEIN A"/>
    <property type="match status" value="1"/>
</dbReference>
<evidence type="ECO:0000256" key="6">
    <source>
        <dbReference type="ARBA" id="ARBA00055087"/>
    </source>
</evidence>
<dbReference type="InterPro" id="IPR002820">
    <property type="entry name" value="Mopterin_CF_biosynth-C_dom"/>
</dbReference>
<dbReference type="InterPro" id="IPR047594">
    <property type="entry name" value="MoaC_bact/euk"/>
</dbReference>
<dbReference type="NCBIfam" id="TIGR00581">
    <property type="entry name" value="moaC"/>
    <property type="match status" value="1"/>
</dbReference>
<dbReference type="GO" id="GO:0006777">
    <property type="term" value="P:Mo-molybdopterin cofactor biosynthetic process"/>
    <property type="evidence" value="ECO:0007669"/>
    <property type="project" value="UniProtKB-UniRule"/>
</dbReference>
<feature type="active site" evidence="7">
    <location>
        <position position="130"/>
    </location>
</feature>
<dbReference type="InterPro" id="IPR036522">
    <property type="entry name" value="MoaC_sf"/>
</dbReference>
<evidence type="ECO:0000256" key="7">
    <source>
        <dbReference type="HAMAP-Rule" id="MF_01224"/>
    </source>
</evidence>
<dbReference type="CDD" id="cd01420">
    <property type="entry name" value="MoaC_PE"/>
    <property type="match status" value="1"/>
</dbReference>
<proteinExistence type="inferred from homology"/>
<dbReference type="EMBL" id="BMYS01000016">
    <property type="protein sequence ID" value="GGW90973.1"/>
    <property type="molecule type" value="Genomic_DNA"/>
</dbReference>
<dbReference type="EC" id="4.6.1.17" evidence="3 7"/>
<dbReference type="Proteomes" id="UP000608345">
    <property type="component" value="Unassembled WGS sequence"/>
</dbReference>
<comment type="similarity">
    <text evidence="7">Belongs to the MoaC family.</text>
</comment>
<dbReference type="InterPro" id="IPR050105">
    <property type="entry name" value="MoCo_biosynth_MoaA/MoaC"/>
</dbReference>
<feature type="domain" description="Molybdopterin cofactor biosynthesis C (MoaC)" evidence="8">
    <location>
        <begin position="17"/>
        <end position="152"/>
    </location>
</feature>
<dbReference type="SUPFAM" id="SSF55040">
    <property type="entry name" value="Molybdenum cofactor biosynthesis protein C, MoaC"/>
    <property type="match status" value="1"/>
</dbReference>
<evidence type="ECO:0000256" key="5">
    <source>
        <dbReference type="ARBA" id="ARBA00023239"/>
    </source>
</evidence>
<accession>A0A918JMV7</accession>
<feature type="binding site" evidence="7">
    <location>
        <begin position="77"/>
        <end position="79"/>
    </location>
    <ligand>
        <name>substrate</name>
    </ligand>
</feature>
<dbReference type="AlphaFoldDB" id="A0A918JMV7"/>
<dbReference type="Pfam" id="PF01967">
    <property type="entry name" value="MoaC"/>
    <property type="match status" value="1"/>
</dbReference>
<comment type="catalytic activity">
    <reaction evidence="1 7">
        <text>(8S)-3',8-cyclo-7,8-dihydroguanosine 5'-triphosphate = cyclic pyranopterin phosphate + diphosphate</text>
        <dbReference type="Rhea" id="RHEA:49580"/>
        <dbReference type="ChEBI" id="CHEBI:33019"/>
        <dbReference type="ChEBI" id="CHEBI:59648"/>
        <dbReference type="ChEBI" id="CHEBI:131766"/>
        <dbReference type="EC" id="4.6.1.17"/>
    </reaction>
</comment>
<name>A0A918JMV7_9BURK</name>
<dbReference type="GO" id="GO:0061799">
    <property type="term" value="F:cyclic pyranopterin monophosphate synthase activity"/>
    <property type="evidence" value="ECO:0007669"/>
    <property type="project" value="UniProtKB-UniRule"/>
</dbReference>
<keyword evidence="10" id="KW-1185">Reference proteome</keyword>
<dbReference type="NCBIfam" id="NF006870">
    <property type="entry name" value="PRK09364.1"/>
    <property type="match status" value="1"/>
</dbReference>
<keyword evidence="5 7" id="KW-0456">Lyase</keyword>
<keyword evidence="4 7" id="KW-0501">Molybdenum cofactor biosynthesis</keyword>
<evidence type="ECO:0000313" key="10">
    <source>
        <dbReference type="Proteomes" id="UP000608345"/>
    </source>
</evidence>
<dbReference type="HAMAP" id="MF_01224_B">
    <property type="entry name" value="MoaC_B"/>
    <property type="match status" value="1"/>
</dbReference>
<sequence length="163" mass="17768">MTDQQLTHFDSQGQAHMVDISEKKETRRVARASGKISMNEVAYRLLVSGESKKGDVLGIARIAAIQGSKHTSLLIPLCHPLSLTHVSIEFNLAEQTRSVEVVATTETTGKTGVEMEALTAVSTGLLTIYDMLKAVDKGMQISHIHLLEKKGGKSGDWRARQEA</sequence>
<dbReference type="RefSeq" id="WP_189385492.1">
    <property type="nucleotide sequence ID" value="NZ_BAABFY010000005.1"/>
</dbReference>
<comment type="caution">
    <text evidence="9">The sequence shown here is derived from an EMBL/GenBank/DDBJ whole genome shotgun (WGS) entry which is preliminary data.</text>
</comment>
<comment type="subunit">
    <text evidence="7">Homohexamer; trimer of dimers.</text>
</comment>
<evidence type="ECO:0000256" key="2">
    <source>
        <dbReference type="ARBA" id="ARBA00005046"/>
    </source>
</evidence>
<evidence type="ECO:0000256" key="3">
    <source>
        <dbReference type="ARBA" id="ARBA00012575"/>
    </source>
</evidence>
<protein>
    <recommendedName>
        <fullName evidence="3 7">Cyclic pyranopterin monophosphate synthase</fullName>
        <ecNumber evidence="3 7">4.6.1.17</ecNumber>
    </recommendedName>
    <alternativeName>
        <fullName evidence="7">Molybdenum cofactor biosynthesis protein C</fullName>
    </alternativeName>
</protein>
<evidence type="ECO:0000313" key="9">
    <source>
        <dbReference type="EMBL" id="GGW90973.1"/>
    </source>
</evidence>
<dbReference type="Gene3D" id="3.30.70.640">
    <property type="entry name" value="Molybdopterin cofactor biosynthesis C (MoaC) domain"/>
    <property type="match status" value="1"/>
</dbReference>
<feature type="binding site" evidence="7">
    <location>
        <begin position="115"/>
        <end position="116"/>
    </location>
    <ligand>
        <name>substrate</name>
    </ligand>
</feature>
<organism evidence="9 10">
    <name type="scientific">Advenella faeciporci</name>
    <dbReference type="NCBI Taxonomy" id="797535"/>
    <lineage>
        <taxon>Bacteria</taxon>
        <taxon>Pseudomonadati</taxon>
        <taxon>Pseudomonadota</taxon>
        <taxon>Betaproteobacteria</taxon>
        <taxon>Burkholderiales</taxon>
        <taxon>Alcaligenaceae</taxon>
    </lineage>
</organism>